<dbReference type="Pfam" id="PF12796">
    <property type="entry name" value="Ank_2"/>
    <property type="match status" value="1"/>
</dbReference>
<dbReference type="SUPFAM" id="SSF48403">
    <property type="entry name" value="Ankyrin repeat"/>
    <property type="match status" value="1"/>
</dbReference>
<comment type="caution">
    <text evidence="1">The sequence shown here is derived from an EMBL/GenBank/DDBJ whole genome shotgun (WGS) entry which is preliminary data.</text>
</comment>
<accession>A0ABT2PQ91</accession>
<dbReference type="InterPro" id="IPR036770">
    <property type="entry name" value="Ankyrin_rpt-contain_sf"/>
</dbReference>
<dbReference type="RefSeq" id="WP_261501877.1">
    <property type="nucleotide sequence ID" value="NZ_JAODYH010000010.1"/>
</dbReference>
<dbReference type="PANTHER" id="PTHR24120:SF4">
    <property type="entry name" value="GH07239P"/>
    <property type="match status" value="1"/>
</dbReference>
<evidence type="ECO:0000313" key="2">
    <source>
        <dbReference type="Proteomes" id="UP001525968"/>
    </source>
</evidence>
<sequence length="722" mass="80090">MANAAWGMALGFQHPSAIFLAAAGKHHFITDMPTTNTLGPRITLRHDFRLGAETQEPAVADAGPAHDAENAPKQRVIEAYQNGIASLCQVLDPNKHSDGNQDGIASVPKVPDADISRNKAAIILLQQFAAFVAAGLESGFKEDIREHYMTQVHRDFDLFCTLLQKQNLPPDTRRQAILNLADGVAVCAPGVAQNIEAATRELKALTSGVAQNFVSQLITLIENQAQAFMRERKVGAHPGNEIHYVATFFNQVAHYFSLPQRTDAFIPVLAPALLEAGTRHILDSVTAERVIEHMAEDCLACVQEFYASSHPEVCTTAFDAQILGDMFLKFENDLGPRLEARFGPMGEENFFPPCPTSADERYRLARETSLIARSIARNLREAGIVDFKATYVLGEKGPGLKLKQLGENLFYVSETYKNDPEDEDQGRHLHQHHTLEQFVLADMARGQSLLEQLALAAVTQPEAKAAKNTFLENFPASLLKEMQDAASKEQAAGLFEQALSLLPSAADRDAVTAVTLELARLSKQMDIVNLIFGKLSPEQLDMGNPHNNTTLELALLYQQADLIRTLITTISPEQLSLQDGNGATALMHALEYAQQHQQPEFSLALIDKMRPDQLSLQERNGNTALMYALMNRQSALAEKLIDKMNPEQLSLQDIDGYTALMCALEYQQPELAKLLIDASSPKQLRLQNRYGQTARMIAKRHQQPEIAQFLKEKTNRLWSFFY</sequence>
<dbReference type="InterPro" id="IPR002110">
    <property type="entry name" value="Ankyrin_rpt"/>
</dbReference>
<evidence type="ECO:0000313" key="1">
    <source>
        <dbReference type="EMBL" id="MCT9812637.1"/>
    </source>
</evidence>
<proteinExistence type="predicted"/>
<keyword evidence="2" id="KW-1185">Reference proteome</keyword>
<reference evidence="1 2" key="1">
    <citation type="submission" date="2022-09" db="EMBL/GenBank/DDBJ databases">
        <title>Draft genome of isolate Be4.</title>
        <authorList>
            <person name="Sanchez-Castro I."/>
            <person name="Martinez-Rodriguez P."/>
            <person name="Descostes M."/>
            <person name="Merroun M."/>
        </authorList>
    </citation>
    <scope>NUCLEOTIDE SEQUENCE [LARGE SCALE GENOMIC DNA]</scope>
    <source>
        <strain evidence="1 2">Be4</strain>
    </source>
</reference>
<dbReference type="PANTHER" id="PTHR24120">
    <property type="entry name" value="GH07239P"/>
    <property type="match status" value="1"/>
</dbReference>
<dbReference type="Gene3D" id="1.25.40.20">
    <property type="entry name" value="Ankyrin repeat-containing domain"/>
    <property type="match status" value="1"/>
</dbReference>
<dbReference type="Proteomes" id="UP001525968">
    <property type="component" value="Unassembled WGS sequence"/>
</dbReference>
<dbReference type="EMBL" id="JAODYH010000010">
    <property type="protein sequence ID" value="MCT9812637.1"/>
    <property type="molecule type" value="Genomic_DNA"/>
</dbReference>
<dbReference type="SMART" id="SM00248">
    <property type="entry name" value="ANK"/>
    <property type="match status" value="5"/>
</dbReference>
<gene>
    <name evidence="1" type="ORF">N0K08_18555</name>
</gene>
<organism evidence="1 2">
    <name type="scientific">Acidovorax bellezanensis</name>
    <dbReference type="NCBI Taxonomy" id="2976702"/>
    <lineage>
        <taxon>Bacteria</taxon>
        <taxon>Pseudomonadati</taxon>
        <taxon>Pseudomonadota</taxon>
        <taxon>Betaproteobacteria</taxon>
        <taxon>Burkholderiales</taxon>
        <taxon>Comamonadaceae</taxon>
        <taxon>Acidovorax</taxon>
    </lineage>
</organism>
<name>A0ABT2PQ91_9BURK</name>
<protein>
    <submittedName>
        <fullName evidence="1">Ankyrin repeat domain-containing protein</fullName>
    </submittedName>
</protein>